<keyword evidence="5 6" id="KW-0472">Membrane</keyword>
<feature type="transmembrane region" description="Helical" evidence="6">
    <location>
        <begin position="134"/>
        <end position="159"/>
    </location>
</feature>
<dbReference type="Proteomes" id="UP000324497">
    <property type="component" value="Chromosome"/>
</dbReference>
<evidence type="ECO:0000313" key="8">
    <source>
        <dbReference type="Proteomes" id="UP000324497"/>
    </source>
</evidence>
<dbReference type="PANTHER" id="PTHR30250:SF11">
    <property type="entry name" value="O-ANTIGEN TRANSPORTER-RELATED"/>
    <property type="match status" value="1"/>
</dbReference>
<evidence type="ECO:0000256" key="5">
    <source>
        <dbReference type="ARBA" id="ARBA00023136"/>
    </source>
</evidence>
<dbReference type="PANTHER" id="PTHR30250">
    <property type="entry name" value="PST FAMILY PREDICTED COLANIC ACID TRANSPORTER"/>
    <property type="match status" value="1"/>
</dbReference>
<dbReference type="InterPro" id="IPR050833">
    <property type="entry name" value="Poly_Biosynth_Transport"/>
</dbReference>
<keyword evidence="8" id="KW-1185">Reference proteome</keyword>
<proteinExistence type="predicted"/>
<gene>
    <name evidence="7" type="ORF">BSQ50_04755</name>
</gene>
<evidence type="ECO:0000313" key="7">
    <source>
        <dbReference type="EMBL" id="AUJ31927.1"/>
    </source>
</evidence>
<keyword evidence="4 6" id="KW-1133">Transmembrane helix</keyword>
<evidence type="ECO:0000256" key="2">
    <source>
        <dbReference type="ARBA" id="ARBA00022475"/>
    </source>
</evidence>
<comment type="subcellular location">
    <subcellularLocation>
        <location evidence="1">Cell membrane</location>
        <topology evidence="1">Multi-pass membrane protein</topology>
    </subcellularLocation>
</comment>
<name>A0A3Q8CGB4_9LACO</name>
<feature type="transmembrane region" description="Helical" evidence="6">
    <location>
        <begin position="21"/>
        <end position="41"/>
    </location>
</feature>
<organism evidence="7 8">
    <name type="scientific">Liquorilactobacillus nagelii</name>
    <dbReference type="NCBI Taxonomy" id="82688"/>
    <lineage>
        <taxon>Bacteria</taxon>
        <taxon>Bacillati</taxon>
        <taxon>Bacillota</taxon>
        <taxon>Bacilli</taxon>
        <taxon>Lactobacillales</taxon>
        <taxon>Lactobacillaceae</taxon>
        <taxon>Liquorilactobacillus</taxon>
    </lineage>
</organism>
<feature type="transmembrane region" description="Helical" evidence="6">
    <location>
        <begin position="250"/>
        <end position="272"/>
    </location>
</feature>
<keyword evidence="2" id="KW-1003">Cell membrane</keyword>
<evidence type="ECO:0000256" key="1">
    <source>
        <dbReference type="ARBA" id="ARBA00004651"/>
    </source>
</evidence>
<dbReference type="KEGG" id="lng:BSQ50_04755"/>
<feature type="transmembrane region" description="Helical" evidence="6">
    <location>
        <begin position="94"/>
        <end position="114"/>
    </location>
</feature>
<evidence type="ECO:0000256" key="4">
    <source>
        <dbReference type="ARBA" id="ARBA00022989"/>
    </source>
</evidence>
<sequence length="287" mass="32552">MKKYLCKVKLCSLNIFKHLRPTLLLFLPQVAINIYVFLNKIMLGSMSTVVEAGFFDSSDKIIRMCLTLVTALTTVMMPRVASMFAKGDEEKVNEYLKIGFGIATLFAFPIFFGIEGVASKFIPWFFGEKFIKVIPVISIEAFAIMPISFSQVLGIQYLVPIGKTNQYSKSIIFGAIINFLINIPLIYFYSAVGTAVATVISESCIAILELFFASNNVKISLLFKEFWKPFLSSFIMYLVVKFLNGSLKVSFFYLFVEVFAGICIYTLLLIVLRYEIIRVFVKKLLKK</sequence>
<evidence type="ECO:0000256" key="3">
    <source>
        <dbReference type="ARBA" id="ARBA00022692"/>
    </source>
</evidence>
<dbReference type="EMBL" id="CP018180">
    <property type="protein sequence ID" value="AUJ31927.1"/>
    <property type="molecule type" value="Genomic_DNA"/>
</dbReference>
<reference evidence="7 8" key="1">
    <citation type="submission" date="2016-11" db="EMBL/GenBank/DDBJ databases">
        <title>Interaction between Lactobacillus species and yeast in water kefir.</title>
        <authorList>
            <person name="Behr J."/>
            <person name="Xu D."/>
            <person name="Vogel R.F."/>
        </authorList>
    </citation>
    <scope>NUCLEOTIDE SEQUENCE [LARGE SCALE GENOMIC DNA]</scope>
    <source>
        <strain evidence="7 8">TMW 1.1827</strain>
    </source>
</reference>
<feature type="transmembrane region" description="Helical" evidence="6">
    <location>
        <begin position="171"/>
        <end position="189"/>
    </location>
</feature>
<evidence type="ECO:0000256" key="6">
    <source>
        <dbReference type="SAM" id="Phobius"/>
    </source>
</evidence>
<feature type="transmembrane region" description="Helical" evidence="6">
    <location>
        <begin position="61"/>
        <end position="82"/>
    </location>
</feature>
<protein>
    <submittedName>
        <fullName evidence="7">Uncharacterized protein</fullName>
    </submittedName>
</protein>
<dbReference type="AlphaFoldDB" id="A0A3Q8CGB4"/>
<dbReference type="GO" id="GO:0005886">
    <property type="term" value="C:plasma membrane"/>
    <property type="evidence" value="ECO:0007669"/>
    <property type="project" value="UniProtKB-SubCell"/>
</dbReference>
<keyword evidence="3 6" id="KW-0812">Transmembrane</keyword>
<accession>A0A3Q8CGB4</accession>